<dbReference type="GO" id="GO:0016747">
    <property type="term" value="F:acyltransferase activity, transferring groups other than amino-acyl groups"/>
    <property type="evidence" value="ECO:0007669"/>
    <property type="project" value="InterPro"/>
</dbReference>
<dbReference type="Proteomes" id="UP000237640">
    <property type="component" value="Unassembled WGS sequence"/>
</dbReference>
<evidence type="ECO:0000313" key="3">
    <source>
        <dbReference type="Proteomes" id="UP000237640"/>
    </source>
</evidence>
<dbReference type="GO" id="GO:0005840">
    <property type="term" value="C:ribosome"/>
    <property type="evidence" value="ECO:0007669"/>
    <property type="project" value="UniProtKB-KW"/>
</dbReference>
<keyword evidence="2" id="KW-0689">Ribosomal protein</keyword>
<gene>
    <name evidence="2" type="ORF">CLV81_3275</name>
</gene>
<dbReference type="SUPFAM" id="SSF55729">
    <property type="entry name" value="Acyl-CoA N-acyltransferases (Nat)"/>
    <property type="match status" value="1"/>
</dbReference>
<accession>A0A2T0MBJ0</accession>
<evidence type="ECO:0000259" key="1">
    <source>
        <dbReference type="PROSITE" id="PS51186"/>
    </source>
</evidence>
<dbReference type="AlphaFoldDB" id="A0A2T0MBJ0"/>
<reference evidence="2 3" key="1">
    <citation type="submission" date="2018-03" db="EMBL/GenBank/DDBJ databases">
        <title>Genomic Encyclopedia of Archaeal and Bacterial Type Strains, Phase II (KMG-II): from individual species to whole genera.</title>
        <authorList>
            <person name="Goeker M."/>
        </authorList>
    </citation>
    <scope>NUCLEOTIDE SEQUENCE [LARGE SCALE GENOMIC DNA]</scope>
    <source>
        <strain evidence="2 3">DSM 25027</strain>
    </source>
</reference>
<sequence>MEQIRQAKKGDATLIAMLGRTTFNEAFGHLFHSHDELKTYLSATFSIEKIENSLEKENNVYWIAFVDRLPVGYAKLKLRSPSNFIRSTNISQLQKIYVLKDFLSLKIGRHLQDQVFATAVRSGAKDIWLSVWQGNQRAIRFYEKNAFKNVGNHQFTIGTQTFDFMIMSKRLNHG</sequence>
<dbReference type="EMBL" id="PVYX01000002">
    <property type="protein sequence ID" value="PRX54871.1"/>
    <property type="molecule type" value="Genomic_DNA"/>
</dbReference>
<dbReference type="Gene3D" id="3.40.630.30">
    <property type="match status" value="1"/>
</dbReference>
<dbReference type="RefSeq" id="WP_106146322.1">
    <property type="nucleotide sequence ID" value="NZ_PVYX01000002.1"/>
</dbReference>
<dbReference type="PROSITE" id="PS51186">
    <property type="entry name" value="GNAT"/>
    <property type="match status" value="1"/>
</dbReference>
<feature type="domain" description="N-acetyltransferase" evidence="1">
    <location>
        <begin position="17"/>
        <end position="172"/>
    </location>
</feature>
<dbReference type="OrthoDB" id="7205533at2"/>
<organism evidence="2 3">
    <name type="scientific">Flagellimonas meridianipacifica</name>
    <dbReference type="NCBI Taxonomy" id="1080225"/>
    <lineage>
        <taxon>Bacteria</taxon>
        <taxon>Pseudomonadati</taxon>
        <taxon>Bacteroidota</taxon>
        <taxon>Flavobacteriia</taxon>
        <taxon>Flavobacteriales</taxon>
        <taxon>Flavobacteriaceae</taxon>
        <taxon>Flagellimonas</taxon>
    </lineage>
</organism>
<keyword evidence="3" id="KW-1185">Reference proteome</keyword>
<dbReference type="InterPro" id="IPR016181">
    <property type="entry name" value="Acyl_CoA_acyltransferase"/>
</dbReference>
<evidence type="ECO:0000313" key="2">
    <source>
        <dbReference type="EMBL" id="PRX54871.1"/>
    </source>
</evidence>
<keyword evidence="2" id="KW-0687">Ribonucleoprotein</keyword>
<dbReference type="CDD" id="cd04301">
    <property type="entry name" value="NAT_SF"/>
    <property type="match status" value="1"/>
</dbReference>
<dbReference type="InterPro" id="IPR000182">
    <property type="entry name" value="GNAT_dom"/>
</dbReference>
<dbReference type="Pfam" id="PF00583">
    <property type="entry name" value="Acetyltransf_1"/>
    <property type="match status" value="1"/>
</dbReference>
<proteinExistence type="predicted"/>
<comment type="caution">
    <text evidence="2">The sequence shown here is derived from an EMBL/GenBank/DDBJ whole genome shotgun (WGS) entry which is preliminary data.</text>
</comment>
<name>A0A2T0MBJ0_9FLAO</name>
<protein>
    <submittedName>
        <fullName evidence="2">Ribosomal protein S18 acetylase RimI-like enzyme</fullName>
    </submittedName>
</protein>